<comment type="caution">
    <text evidence="3">The sequence shown here is derived from an EMBL/GenBank/DDBJ whole genome shotgun (WGS) entry which is preliminary data.</text>
</comment>
<gene>
    <name evidence="3" type="ORF">BdWA1_001766</name>
</gene>
<evidence type="ECO:0000256" key="2">
    <source>
        <dbReference type="SAM" id="MobiDB-lite"/>
    </source>
</evidence>
<name>A0AAD9PKR5_9APIC</name>
<dbReference type="GeneID" id="94336064"/>
<feature type="compositionally biased region" description="Polar residues" evidence="2">
    <location>
        <begin position="1"/>
        <end position="10"/>
    </location>
</feature>
<feature type="region of interest" description="Disordered" evidence="2">
    <location>
        <begin position="1"/>
        <end position="44"/>
    </location>
</feature>
<evidence type="ECO:0000256" key="1">
    <source>
        <dbReference type="SAM" id="Coils"/>
    </source>
</evidence>
<sequence length="250" mass="28582">MTSMNKTPQSKAKYKRGLATDGELSTGPFTSSTSEGSASTIDSTNNRRKVYRRYSQMIKNGVPQYYDDAYGFFGRNATTSAESNKQSVTSAESNVVCTKCDVLMAQITEMRMKDYNKWVLQIKTLEDMIFNKDNLLTQFQMENQRLEEALASERHKVVEMQNQMDKLNQRFQGAISKIDQKNKLLLEKSDSEKVKSMHVLNVMQELMESLENSRKKISELLSNAQEDSRTIISLRSKNRKCTCSSNKNES</sequence>
<dbReference type="EMBL" id="JALLKP010000002">
    <property type="protein sequence ID" value="KAK2196519.1"/>
    <property type="molecule type" value="Genomic_DNA"/>
</dbReference>
<reference evidence="3" key="1">
    <citation type="journal article" date="2023" name="Nat. Microbiol.">
        <title>Babesia duncani multi-omics identifies virulence factors and drug targets.</title>
        <authorList>
            <person name="Singh P."/>
            <person name="Lonardi S."/>
            <person name="Liang Q."/>
            <person name="Vydyam P."/>
            <person name="Khabirova E."/>
            <person name="Fang T."/>
            <person name="Gihaz S."/>
            <person name="Thekkiniath J."/>
            <person name="Munshi M."/>
            <person name="Abel S."/>
            <person name="Ciampossin L."/>
            <person name="Batugedara G."/>
            <person name="Gupta M."/>
            <person name="Lu X.M."/>
            <person name="Lenz T."/>
            <person name="Chakravarty S."/>
            <person name="Cornillot E."/>
            <person name="Hu Y."/>
            <person name="Ma W."/>
            <person name="Gonzalez L.M."/>
            <person name="Sanchez S."/>
            <person name="Estrada K."/>
            <person name="Sanchez-Flores A."/>
            <person name="Montero E."/>
            <person name="Harb O.S."/>
            <person name="Le Roch K.G."/>
            <person name="Mamoun C.B."/>
        </authorList>
    </citation>
    <scope>NUCLEOTIDE SEQUENCE</scope>
    <source>
        <strain evidence="3">WA1</strain>
    </source>
</reference>
<keyword evidence="1" id="KW-0175">Coiled coil</keyword>
<evidence type="ECO:0000313" key="3">
    <source>
        <dbReference type="EMBL" id="KAK2196519.1"/>
    </source>
</evidence>
<organism evidence="3 4">
    <name type="scientific">Babesia duncani</name>
    <dbReference type="NCBI Taxonomy" id="323732"/>
    <lineage>
        <taxon>Eukaryota</taxon>
        <taxon>Sar</taxon>
        <taxon>Alveolata</taxon>
        <taxon>Apicomplexa</taxon>
        <taxon>Aconoidasida</taxon>
        <taxon>Piroplasmida</taxon>
        <taxon>Babesiidae</taxon>
        <taxon>Babesia</taxon>
    </lineage>
</organism>
<dbReference type="Proteomes" id="UP001214638">
    <property type="component" value="Unassembled WGS sequence"/>
</dbReference>
<evidence type="ECO:0000313" key="4">
    <source>
        <dbReference type="Proteomes" id="UP001214638"/>
    </source>
</evidence>
<feature type="coiled-coil region" evidence="1">
    <location>
        <begin position="136"/>
        <end position="227"/>
    </location>
</feature>
<protein>
    <submittedName>
        <fullName evidence="3">Uncharacterized protein</fullName>
    </submittedName>
</protein>
<dbReference type="KEGG" id="bdw:94336064"/>
<dbReference type="AlphaFoldDB" id="A0AAD9PKR5"/>
<dbReference type="RefSeq" id="XP_067803361.1">
    <property type="nucleotide sequence ID" value="XM_067946797.1"/>
</dbReference>
<proteinExistence type="predicted"/>
<accession>A0AAD9PKR5</accession>
<feature type="compositionally biased region" description="Polar residues" evidence="2">
    <location>
        <begin position="27"/>
        <end position="44"/>
    </location>
</feature>
<keyword evidence="4" id="KW-1185">Reference proteome</keyword>